<dbReference type="InterPro" id="IPR036922">
    <property type="entry name" value="Rieske_2Fe-2S_sf"/>
</dbReference>
<comment type="pathway">
    <text evidence="2">Amine and polyamine biosynthesis; betaine biosynthesis via choline pathway; betaine aldehyde from choline (monooxygenase route): step 1/1.</text>
</comment>
<dbReference type="GO" id="GO:0005506">
    <property type="term" value="F:iron ion binding"/>
    <property type="evidence" value="ECO:0007669"/>
    <property type="project" value="InterPro"/>
</dbReference>
<dbReference type="EMBL" id="FJOG01000024">
    <property type="protein sequence ID" value="CZR63580.1"/>
    <property type="molecule type" value="Genomic_DNA"/>
</dbReference>
<dbReference type="InterPro" id="IPR001663">
    <property type="entry name" value="Rng_hydr_dOase-A"/>
</dbReference>
<dbReference type="InterPro" id="IPR015879">
    <property type="entry name" value="Ring_hydroxy_dOase_asu_C_dom"/>
</dbReference>
<dbReference type="OrthoDB" id="426882at2759"/>
<evidence type="ECO:0000256" key="5">
    <source>
        <dbReference type="ARBA" id="ARBA00014931"/>
    </source>
</evidence>
<dbReference type="GO" id="GO:0019285">
    <property type="term" value="P:glycine betaine biosynthetic process from choline"/>
    <property type="evidence" value="ECO:0007669"/>
    <property type="project" value="UniProtKB-UniPathway"/>
</dbReference>
<feature type="domain" description="Aromatic-ring-hydroxylating dioxygenase alpha subunit C-terminal" evidence="7">
    <location>
        <begin position="123"/>
        <end position="176"/>
    </location>
</feature>
<organism evidence="8 9">
    <name type="scientific">Phialocephala subalpina</name>
    <dbReference type="NCBI Taxonomy" id="576137"/>
    <lineage>
        <taxon>Eukaryota</taxon>
        <taxon>Fungi</taxon>
        <taxon>Dikarya</taxon>
        <taxon>Ascomycota</taxon>
        <taxon>Pezizomycotina</taxon>
        <taxon>Leotiomycetes</taxon>
        <taxon>Helotiales</taxon>
        <taxon>Mollisiaceae</taxon>
        <taxon>Phialocephala</taxon>
        <taxon>Phialocephala fortinii species complex</taxon>
    </lineage>
</organism>
<gene>
    <name evidence="8" type="ORF">PAC_13477</name>
</gene>
<dbReference type="STRING" id="576137.A0A1L7XEV8"/>
<feature type="domain" description="Aromatic-ring-hydroxylating dioxygenase alpha subunit C-terminal" evidence="7">
    <location>
        <begin position="215"/>
        <end position="297"/>
    </location>
</feature>
<accession>A0A1L7XEV8</accession>
<comment type="function">
    <text evidence="1">Catalyzes the first step of the osmoprotectant glycine betaine synthesis.</text>
</comment>
<dbReference type="PANTHER" id="PTHR43756:SF3">
    <property type="entry name" value="CHOLINE MONOOXYGENASE, CHLOROPLASTIC"/>
    <property type="match status" value="1"/>
</dbReference>
<evidence type="ECO:0000313" key="8">
    <source>
        <dbReference type="EMBL" id="CZR63580.1"/>
    </source>
</evidence>
<comment type="catalytic activity">
    <reaction evidence="6">
        <text>choline + 2 reduced [2Fe-2S]-[ferredoxin] + O2 + 2 H(+) = betaine aldehyde hydrate + 2 oxidized [2Fe-2S]-[ferredoxin] + H2O</text>
        <dbReference type="Rhea" id="RHEA:17769"/>
        <dbReference type="Rhea" id="RHEA-COMP:10000"/>
        <dbReference type="Rhea" id="RHEA-COMP:10001"/>
        <dbReference type="ChEBI" id="CHEBI:15354"/>
        <dbReference type="ChEBI" id="CHEBI:15377"/>
        <dbReference type="ChEBI" id="CHEBI:15378"/>
        <dbReference type="ChEBI" id="CHEBI:15379"/>
        <dbReference type="ChEBI" id="CHEBI:15870"/>
        <dbReference type="ChEBI" id="CHEBI:33737"/>
        <dbReference type="ChEBI" id="CHEBI:33738"/>
        <dbReference type="EC" id="1.14.15.7"/>
    </reaction>
</comment>
<dbReference type="EC" id="1.14.15.7" evidence="4"/>
<evidence type="ECO:0000259" key="7">
    <source>
        <dbReference type="Pfam" id="PF00848"/>
    </source>
</evidence>
<dbReference type="Gene3D" id="3.90.380.10">
    <property type="entry name" value="Naphthalene 1,2-dioxygenase Alpha Subunit, Chain A, domain 1"/>
    <property type="match status" value="3"/>
</dbReference>
<dbReference type="SUPFAM" id="SSF50022">
    <property type="entry name" value="ISP domain"/>
    <property type="match status" value="1"/>
</dbReference>
<dbReference type="Gene3D" id="2.102.10.10">
    <property type="entry name" value="Rieske [2Fe-2S] iron-sulphur domain"/>
    <property type="match status" value="1"/>
</dbReference>
<evidence type="ECO:0000256" key="4">
    <source>
        <dbReference type="ARBA" id="ARBA00012763"/>
    </source>
</evidence>
<dbReference type="GO" id="GO:0051537">
    <property type="term" value="F:2 iron, 2 sulfur cluster binding"/>
    <property type="evidence" value="ECO:0007669"/>
    <property type="project" value="InterPro"/>
</dbReference>
<sequence length="334" mass="38527">MDSLTRTLPASWFCSAPLYELERRAVFLKSWHFLGPVTRFQNRSEAIRYEIAQVTIIVENKAPESSGINIDGIVVYAEEKGREIKSHLTPSGLVFATLSLEAPSFEEYFAGLEELTNKVDFTKLPHRRSISYEGNFNWKTMIDGYQECLHCQYTHPSFSKFYPPTFYSVTNHQTFSQHIADPSKPNDGLFLYFFPICTLNVSTLTRLWRTGGGMSSFRTLPTDKPGVSRMEFDYYHSGSEEEFKEYYEFVRQVALEDFELCEKAQQNLERGVYGEGILNPRKENGVVFYQRRVRECVYEQFEKEKKAREKEDLVKGKVGMVGVDEGGAKVVEVM</sequence>
<dbReference type="GO" id="GO:0019133">
    <property type="term" value="F:choline monooxygenase activity"/>
    <property type="evidence" value="ECO:0007669"/>
    <property type="project" value="UniProtKB-EC"/>
</dbReference>
<proteinExistence type="inferred from homology"/>
<evidence type="ECO:0000256" key="1">
    <source>
        <dbReference type="ARBA" id="ARBA00002149"/>
    </source>
</evidence>
<name>A0A1L7XEV8_9HELO</name>
<protein>
    <recommendedName>
        <fullName evidence="5">Choline monooxygenase, chloroplastic</fullName>
        <ecNumber evidence="4">1.14.15.7</ecNumber>
    </recommendedName>
</protein>
<dbReference type="UniPathway" id="UPA00529">
    <property type="reaction ID" value="UER00430"/>
</dbReference>
<dbReference type="Proteomes" id="UP000184330">
    <property type="component" value="Unassembled WGS sequence"/>
</dbReference>
<dbReference type="PANTHER" id="PTHR43756">
    <property type="entry name" value="CHOLINE MONOOXYGENASE, CHLOROPLASTIC"/>
    <property type="match status" value="1"/>
</dbReference>
<dbReference type="AlphaFoldDB" id="A0A1L7XEV8"/>
<reference evidence="8 9" key="1">
    <citation type="submission" date="2016-03" db="EMBL/GenBank/DDBJ databases">
        <authorList>
            <person name="Ploux O."/>
        </authorList>
    </citation>
    <scope>NUCLEOTIDE SEQUENCE [LARGE SCALE GENOMIC DNA]</scope>
    <source>
        <strain evidence="8 9">UAMH 11012</strain>
    </source>
</reference>
<evidence type="ECO:0000256" key="6">
    <source>
        <dbReference type="ARBA" id="ARBA00049097"/>
    </source>
</evidence>
<comment type="similarity">
    <text evidence="3">Belongs to the choline monooxygenase family.</text>
</comment>
<evidence type="ECO:0000256" key="2">
    <source>
        <dbReference type="ARBA" id="ARBA00004866"/>
    </source>
</evidence>
<evidence type="ECO:0000256" key="3">
    <source>
        <dbReference type="ARBA" id="ARBA00010848"/>
    </source>
</evidence>
<keyword evidence="9" id="KW-1185">Reference proteome</keyword>
<dbReference type="Pfam" id="PF00848">
    <property type="entry name" value="Ring_hydroxyl_A"/>
    <property type="match status" value="2"/>
</dbReference>
<dbReference type="CDD" id="cd00680">
    <property type="entry name" value="RHO_alpha_C"/>
    <property type="match status" value="1"/>
</dbReference>
<evidence type="ECO:0000313" key="9">
    <source>
        <dbReference type="Proteomes" id="UP000184330"/>
    </source>
</evidence>
<dbReference type="SUPFAM" id="SSF55961">
    <property type="entry name" value="Bet v1-like"/>
    <property type="match status" value="1"/>
</dbReference>